<evidence type="ECO:0000313" key="12">
    <source>
        <dbReference type="Proteomes" id="UP001238179"/>
    </source>
</evidence>
<keyword evidence="12" id="KW-1185">Reference proteome</keyword>
<accession>A0AA48GFW8</accession>
<name>A0AA48GFW8_9BACT</name>
<dbReference type="PANTHER" id="PTHR38762:SF1">
    <property type="entry name" value="CRYPTIC OUTER MEMBRANE PORIN BGLH-RELATED"/>
    <property type="match status" value="1"/>
</dbReference>
<dbReference type="Gene3D" id="2.40.170.10">
    <property type="entry name" value="Porin, LamB type"/>
    <property type="match status" value="1"/>
</dbReference>
<keyword evidence="9" id="KW-0998">Cell outer membrane</keyword>
<dbReference type="KEGG" id="msil:METEAL_11550"/>
<feature type="signal peptide" evidence="10">
    <location>
        <begin position="1"/>
        <end position="21"/>
    </location>
</feature>
<evidence type="ECO:0000256" key="5">
    <source>
        <dbReference type="ARBA" id="ARBA00022692"/>
    </source>
</evidence>
<evidence type="ECO:0000256" key="8">
    <source>
        <dbReference type="ARBA" id="ARBA00023136"/>
    </source>
</evidence>
<dbReference type="Pfam" id="PF02264">
    <property type="entry name" value="LamB"/>
    <property type="match status" value="1"/>
</dbReference>
<dbReference type="EMBL" id="AP027080">
    <property type="protein sequence ID" value="BDU71981.1"/>
    <property type="molecule type" value="Genomic_DNA"/>
</dbReference>
<evidence type="ECO:0000256" key="4">
    <source>
        <dbReference type="ARBA" id="ARBA00022452"/>
    </source>
</evidence>
<organism evidence="11 12">
    <name type="scientific">Mesoterricola silvestris</name>
    <dbReference type="NCBI Taxonomy" id="2927979"/>
    <lineage>
        <taxon>Bacteria</taxon>
        <taxon>Pseudomonadati</taxon>
        <taxon>Acidobacteriota</taxon>
        <taxon>Holophagae</taxon>
        <taxon>Holophagales</taxon>
        <taxon>Holophagaceae</taxon>
        <taxon>Mesoterricola</taxon>
    </lineage>
</organism>
<proteinExistence type="inferred from homology"/>
<dbReference type="InterPro" id="IPR003192">
    <property type="entry name" value="Porin_LamB"/>
</dbReference>
<dbReference type="SUPFAM" id="SSF56935">
    <property type="entry name" value="Porins"/>
    <property type="match status" value="1"/>
</dbReference>
<reference evidence="12" key="1">
    <citation type="journal article" date="2023" name="Int. J. Syst. Evol. Microbiol.">
        <title>Mesoterricola silvestris gen. nov., sp. nov., Mesoterricola sediminis sp. nov., Geothrix oryzae sp. nov., Geothrix edaphica sp. nov., Geothrix rubra sp. nov., and Geothrix limicola sp. nov., six novel members of Acidobacteriota isolated from soils.</title>
        <authorList>
            <person name="Itoh H."/>
            <person name="Sugisawa Y."/>
            <person name="Mise K."/>
            <person name="Xu Z."/>
            <person name="Kuniyasu M."/>
            <person name="Ushijima N."/>
            <person name="Kawano K."/>
            <person name="Kobayashi E."/>
            <person name="Shiratori Y."/>
            <person name="Masuda Y."/>
            <person name="Senoo K."/>
        </authorList>
    </citation>
    <scope>NUCLEOTIDE SEQUENCE [LARGE SCALE GENOMIC DNA]</scope>
    <source>
        <strain evidence="12">W79</strain>
    </source>
</reference>
<keyword evidence="7" id="KW-0626">Porin</keyword>
<dbReference type="InterPro" id="IPR036998">
    <property type="entry name" value="Porin_LamB_sf"/>
</dbReference>
<evidence type="ECO:0000256" key="3">
    <source>
        <dbReference type="ARBA" id="ARBA00022448"/>
    </source>
</evidence>
<feature type="chain" id="PRO_5041455383" evidence="10">
    <location>
        <begin position="22"/>
        <end position="451"/>
    </location>
</feature>
<keyword evidence="4" id="KW-1134">Transmembrane beta strand</keyword>
<evidence type="ECO:0000256" key="10">
    <source>
        <dbReference type="SAM" id="SignalP"/>
    </source>
</evidence>
<dbReference type="GO" id="GO:0006811">
    <property type="term" value="P:monoatomic ion transport"/>
    <property type="evidence" value="ECO:0007669"/>
    <property type="project" value="UniProtKB-KW"/>
</dbReference>
<dbReference type="Proteomes" id="UP001238179">
    <property type="component" value="Chromosome"/>
</dbReference>
<protein>
    <submittedName>
        <fullName evidence="11">Maltoporin</fullName>
    </submittedName>
</protein>
<comment type="similarity">
    <text evidence="2">Belongs to the porin LamB (TC 1.B.3) family.</text>
</comment>
<comment type="subcellular location">
    <subcellularLocation>
        <location evidence="1">Cell outer membrane</location>
        <topology evidence="1">Multi-pass membrane protein</topology>
    </subcellularLocation>
</comment>
<evidence type="ECO:0000256" key="2">
    <source>
        <dbReference type="ARBA" id="ARBA00007055"/>
    </source>
</evidence>
<keyword evidence="5" id="KW-0812">Transmembrane</keyword>
<dbReference type="PROSITE" id="PS51257">
    <property type="entry name" value="PROKAR_LIPOPROTEIN"/>
    <property type="match status" value="1"/>
</dbReference>
<keyword evidence="6" id="KW-0406">Ion transport</keyword>
<evidence type="ECO:0000313" key="11">
    <source>
        <dbReference type="EMBL" id="BDU71981.1"/>
    </source>
</evidence>
<dbReference type="InterPro" id="IPR050286">
    <property type="entry name" value="G_neg_Bact_CarbUptk_Porin"/>
</dbReference>
<sequence>MKNKLFLAALPLAIACGTLSAQDTFDLHGYMRSGVGRSSNGGEQVSFFLANTGGSPTGGPGYRLGNETDNYLELAFDVRAYDKGEESFKLHFRPSFRGYYQVRDASADAGGDVDNSKAGNQTQQVWVREAWGEASGIFGKGQLFKDATLWAGRRFYMRQDLHMRDQWYWNDSGDGVGVEGMNLGFAKFHYAFIQHDSGNIVSDWNNGAIRGQLAPYSQWVGGSGHFVIGSHDLRFSDIKLWQGGSLTLGYQYNDAHGDAKADAAGMNNKGTQYSLIYNQSNVLGGDNRVYATYGNGNTFWNWYNPEVKTENTWWMLMDSLYFKPMQNLEVGATAIYRKQNGKNAFAGNTNSWQSFGVRPMYFFTKHFSIAAELGFDKLKFDNESEDRHLFKETLALQWSPQASFWSRPSIRIFVTRGQWNDNANRWNKVGEGHFGADTQGVTFGAQIEAWW</sequence>
<evidence type="ECO:0000256" key="7">
    <source>
        <dbReference type="ARBA" id="ARBA00023114"/>
    </source>
</evidence>
<evidence type="ECO:0000256" key="6">
    <source>
        <dbReference type="ARBA" id="ARBA00023065"/>
    </source>
</evidence>
<dbReference type="GO" id="GO:0046930">
    <property type="term" value="C:pore complex"/>
    <property type="evidence" value="ECO:0007669"/>
    <property type="project" value="UniProtKB-KW"/>
</dbReference>
<dbReference type="GO" id="GO:0009279">
    <property type="term" value="C:cell outer membrane"/>
    <property type="evidence" value="ECO:0007669"/>
    <property type="project" value="UniProtKB-SubCell"/>
</dbReference>
<evidence type="ECO:0000256" key="9">
    <source>
        <dbReference type="ARBA" id="ARBA00023237"/>
    </source>
</evidence>
<keyword evidence="10" id="KW-0732">Signal</keyword>
<keyword evidence="8" id="KW-0472">Membrane</keyword>
<keyword evidence="3" id="KW-0813">Transport</keyword>
<dbReference type="GO" id="GO:0015144">
    <property type="term" value="F:carbohydrate transmembrane transporter activity"/>
    <property type="evidence" value="ECO:0007669"/>
    <property type="project" value="TreeGrafter"/>
</dbReference>
<dbReference type="AlphaFoldDB" id="A0AA48GFW8"/>
<dbReference type="PANTHER" id="PTHR38762">
    <property type="entry name" value="CRYPTIC OUTER MEMBRANE PORIN BGLH-RELATED"/>
    <property type="match status" value="1"/>
</dbReference>
<dbReference type="RefSeq" id="WP_316414883.1">
    <property type="nucleotide sequence ID" value="NZ_AP027080.1"/>
</dbReference>
<evidence type="ECO:0000256" key="1">
    <source>
        <dbReference type="ARBA" id="ARBA00004571"/>
    </source>
</evidence>
<dbReference type="GO" id="GO:0015774">
    <property type="term" value="P:polysaccharide transport"/>
    <property type="evidence" value="ECO:0007669"/>
    <property type="project" value="TreeGrafter"/>
</dbReference>
<gene>
    <name evidence="11" type="primary">lamB</name>
    <name evidence="11" type="ORF">METEAL_11550</name>
</gene>
<dbReference type="GO" id="GO:0015288">
    <property type="term" value="F:porin activity"/>
    <property type="evidence" value="ECO:0007669"/>
    <property type="project" value="UniProtKB-KW"/>
</dbReference>